<proteinExistence type="predicted"/>
<dbReference type="InterPro" id="IPR000182">
    <property type="entry name" value="GNAT_dom"/>
</dbReference>
<feature type="region of interest" description="Disordered" evidence="1">
    <location>
        <begin position="274"/>
        <end position="298"/>
    </location>
</feature>
<dbReference type="PaxDb" id="2903-EOD22807"/>
<dbReference type="GeneID" id="17268354"/>
<dbReference type="CDD" id="cd04301">
    <property type="entry name" value="NAT_SF"/>
    <property type="match status" value="1"/>
</dbReference>
<dbReference type="SUPFAM" id="SSF55729">
    <property type="entry name" value="Acyl-CoA N-acyltransferases (Nat)"/>
    <property type="match status" value="1"/>
</dbReference>
<dbReference type="AlphaFoldDB" id="A0A0D3JH22"/>
<dbReference type="HOGENOM" id="CLU_641632_0_0_1"/>
<dbReference type="RefSeq" id="XP_005775236.1">
    <property type="nucleotide sequence ID" value="XM_005775179.1"/>
</dbReference>
<accession>A0A0D3JH22</accession>
<organism evidence="3 4">
    <name type="scientific">Emiliania huxleyi (strain CCMP1516)</name>
    <dbReference type="NCBI Taxonomy" id="280463"/>
    <lineage>
        <taxon>Eukaryota</taxon>
        <taxon>Haptista</taxon>
        <taxon>Haptophyta</taxon>
        <taxon>Prymnesiophyceae</taxon>
        <taxon>Isochrysidales</taxon>
        <taxon>Noelaerhabdaceae</taxon>
        <taxon>Emiliania</taxon>
    </lineage>
</organism>
<feature type="region of interest" description="Disordered" evidence="1">
    <location>
        <begin position="116"/>
        <end position="149"/>
    </location>
</feature>
<feature type="compositionally biased region" description="Basic and acidic residues" evidence="1">
    <location>
        <begin position="280"/>
        <end position="293"/>
    </location>
</feature>
<feature type="domain" description="N-acetyltransferase" evidence="2">
    <location>
        <begin position="312"/>
        <end position="367"/>
    </location>
</feature>
<dbReference type="EnsemblProtists" id="EOD22807">
    <property type="protein sequence ID" value="EOD22807"/>
    <property type="gene ID" value="EMIHUDRAFT_195183"/>
</dbReference>
<reference evidence="3" key="2">
    <citation type="submission" date="2024-10" db="UniProtKB">
        <authorList>
            <consortium name="EnsemblProtists"/>
        </authorList>
    </citation>
    <scope>IDENTIFICATION</scope>
</reference>
<dbReference type="Proteomes" id="UP000013827">
    <property type="component" value="Unassembled WGS sequence"/>
</dbReference>
<dbReference type="KEGG" id="ehx:EMIHUDRAFT_195183"/>
<dbReference type="Gene3D" id="3.40.630.30">
    <property type="match status" value="1"/>
</dbReference>
<dbReference type="GO" id="GO:0016747">
    <property type="term" value="F:acyltransferase activity, transferring groups other than amino-acyl groups"/>
    <property type="evidence" value="ECO:0007669"/>
    <property type="project" value="InterPro"/>
</dbReference>
<evidence type="ECO:0000313" key="3">
    <source>
        <dbReference type="EnsemblProtists" id="EOD22807"/>
    </source>
</evidence>
<evidence type="ECO:0000256" key="1">
    <source>
        <dbReference type="SAM" id="MobiDB-lite"/>
    </source>
</evidence>
<keyword evidence="4" id="KW-1185">Reference proteome</keyword>
<dbReference type="InterPro" id="IPR016181">
    <property type="entry name" value="Acyl_CoA_acyltransferase"/>
</dbReference>
<sequence>MAAWKLASTADAGVVSLLLRPNDGLTVGREHCAGDCMQISRNQIAFRNAGDGEVSATVIGQGRVRVNSRGDSRVLAKGESLVLADGDELQLYTLQPDRVWGGWRVCSPGNAAGGLAASEVPPAAGGAGPPPPPRESGTDAGGQGGEAPCTEAGFSTGACRVVPGCRERGWEGGRLVWGGGGAVGREPCGGGALSEVEAHSLRSAVEDLRRLPGLSVIQESQGGGRHDFLVDRLMRAPGAVTCVLQSGVTQLRAYADDGDEANVAGAVTLREQQRAVNRGGAEERRAERAREPRPLTPAGSLLLTHESAAPCRYAELLACAVEKRHARRGIGRLLVAWAKLHAAAEGLRFLLVSASTDVVEYWRGLGFDHPPARLRQVCHELKLEFDDSEVLHLQLPSAGGGALEAELGEAIARLRARPVGGQKRSRGS</sequence>
<protein>
    <recommendedName>
        <fullName evidence="2">N-acetyltransferase domain-containing protein</fullName>
    </recommendedName>
</protein>
<name>A0A0D3JH22_EMIH1</name>
<dbReference type="Pfam" id="PF00583">
    <property type="entry name" value="Acetyltransf_1"/>
    <property type="match status" value="1"/>
</dbReference>
<evidence type="ECO:0000259" key="2">
    <source>
        <dbReference type="Pfam" id="PF00583"/>
    </source>
</evidence>
<reference evidence="4" key="1">
    <citation type="journal article" date="2013" name="Nature">
        <title>Pan genome of the phytoplankton Emiliania underpins its global distribution.</title>
        <authorList>
            <person name="Read B.A."/>
            <person name="Kegel J."/>
            <person name="Klute M.J."/>
            <person name="Kuo A."/>
            <person name="Lefebvre S.C."/>
            <person name="Maumus F."/>
            <person name="Mayer C."/>
            <person name="Miller J."/>
            <person name="Monier A."/>
            <person name="Salamov A."/>
            <person name="Young J."/>
            <person name="Aguilar M."/>
            <person name="Claverie J.M."/>
            <person name="Frickenhaus S."/>
            <person name="Gonzalez K."/>
            <person name="Herman E.K."/>
            <person name="Lin Y.C."/>
            <person name="Napier J."/>
            <person name="Ogata H."/>
            <person name="Sarno A.F."/>
            <person name="Shmutz J."/>
            <person name="Schroeder D."/>
            <person name="de Vargas C."/>
            <person name="Verret F."/>
            <person name="von Dassow P."/>
            <person name="Valentin K."/>
            <person name="Van de Peer Y."/>
            <person name="Wheeler G."/>
            <person name="Dacks J.B."/>
            <person name="Delwiche C.F."/>
            <person name="Dyhrman S.T."/>
            <person name="Glockner G."/>
            <person name="John U."/>
            <person name="Richards T."/>
            <person name="Worden A.Z."/>
            <person name="Zhang X."/>
            <person name="Grigoriev I.V."/>
            <person name="Allen A.E."/>
            <person name="Bidle K."/>
            <person name="Borodovsky M."/>
            <person name="Bowler C."/>
            <person name="Brownlee C."/>
            <person name="Cock J.M."/>
            <person name="Elias M."/>
            <person name="Gladyshev V.N."/>
            <person name="Groth M."/>
            <person name="Guda C."/>
            <person name="Hadaegh A."/>
            <person name="Iglesias-Rodriguez M.D."/>
            <person name="Jenkins J."/>
            <person name="Jones B.M."/>
            <person name="Lawson T."/>
            <person name="Leese F."/>
            <person name="Lindquist E."/>
            <person name="Lobanov A."/>
            <person name="Lomsadze A."/>
            <person name="Malik S.B."/>
            <person name="Marsh M.E."/>
            <person name="Mackinder L."/>
            <person name="Mock T."/>
            <person name="Mueller-Roeber B."/>
            <person name="Pagarete A."/>
            <person name="Parker M."/>
            <person name="Probert I."/>
            <person name="Quesneville H."/>
            <person name="Raines C."/>
            <person name="Rensing S.A."/>
            <person name="Riano-Pachon D.M."/>
            <person name="Richier S."/>
            <person name="Rokitta S."/>
            <person name="Shiraiwa Y."/>
            <person name="Soanes D.M."/>
            <person name="van der Giezen M."/>
            <person name="Wahlund T.M."/>
            <person name="Williams B."/>
            <person name="Wilson W."/>
            <person name="Wolfe G."/>
            <person name="Wurch L.L."/>
        </authorList>
    </citation>
    <scope>NUCLEOTIDE SEQUENCE</scope>
</reference>
<evidence type="ECO:0000313" key="4">
    <source>
        <dbReference type="Proteomes" id="UP000013827"/>
    </source>
</evidence>